<dbReference type="InterPro" id="IPR029000">
    <property type="entry name" value="Cyclophilin-like_dom_sf"/>
</dbReference>
<dbReference type="Gene3D" id="3.30.1360.40">
    <property type="match status" value="1"/>
</dbReference>
<proteinExistence type="predicted"/>
<keyword evidence="2 5" id="KW-0378">Hydrolase</keyword>
<organism evidence="5 6">
    <name type="scientific">Marivivens donghaensis</name>
    <dbReference type="NCBI Taxonomy" id="1699413"/>
    <lineage>
        <taxon>Bacteria</taxon>
        <taxon>Pseudomonadati</taxon>
        <taxon>Pseudomonadota</taxon>
        <taxon>Alphaproteobacteria</taxon>
        <taxon>Rhodobacterales</taxon>
        <taxon>Paracoccaceae</taxon>
        <taxon>Marivivens group</taxon>
        <taxon>Marivivens</taxon>
    </lineage>
</organism>
<comment type="caution">
    <text evidence="5">The sequence shown here is derived from an EMBL/GenBank/DDBJ whole genome shotgun (WGS) entry which is preliminary data.</text>
</comment>
<sequence length="232" mass="24482">MNTPRIFPQGVDGLLVRFGDVLDDETNARALQFAEVAAGLGGVLEAAGGLTSVYVRFDPVVGRASVEQTVSAALANEGQAEAQPSRLWKVPCCFAGDYAPQLAEAAELAGVTPGVAVTELCAEPVRVMAIGFAPGQPYLGLLPDHWNIPRQTNLTAEVPQGALTVAVRQLVLFANPSPTGWRQVGRTGFRCFDMDRPEAFALKPGDLMQFDAVSAVEFQSLLNAPMGGAVLS</sequence>
<evidence type="ECO:0000256" key="1">
    <source>
        <dbReference type="ARBA" id="ARBA00022741"/>
    </source>
</evidence>
<accession>A0ABX0VU82</accession>
<dbReference type="Gene3D" id="2.40.100.10">
    <property type="entry name" value="Cyclophilin-like"/>
    <property type="match status" value="1"/>
</dbReference>
<dbReference type="InterPro" id="IPR003833">
    <property type="entry name" value="CT_C_D"/>
</dbReference>
<keyword evidence="3" id="KW-0067">ATP-binding</keyword>
<dbReference type="SMART" id="SM00796">
    <property type="entry name" value="AHS1"/>
    <property type="match status" value="1"/>
</dbReference>
<evidence type="ECO:0000313" key="6">
    <source>
        <dbReference type="Proteomes" id="UP000709466"/>
    </source>
</evidence>
<evidence type="ECO:0000256" key="3">
    <source>
        <dbReference type="ARBA" id="ARBA00022840"/>
    </source>
</evidence>
<keyword evidence="6" id="KW-1185">Reference proteome</keyword>
<dbReference type="PANTHER" id="PTHR34698:SF2">
    <property type="entry name" value="5-OXOPROLINASE SUBUNIT B"/>
    <property type="match status" value="1"/>
</dbReference>
<dbReference type="PANTHER" id="PTHR34698">
    <property type="entry name" value="5-OXOPROLINASE SUBUNIT B"/>
    <property type="match status" value="1"/>
</dbReference>
<dbReference type="EMBL" id="JAATOP010000001">
    <property type="protein sequence ID" value="NIY71329.1"/>
    <property type="molecule type" value="Genomic_DNA"/>
</dbReference>
<dbReference type="InterPro" id="IPR010016">
    <property type="entry name" value="PxpB"/>
</dbReference>
<evidence type="ECO:0000256" key="2">
    <source>
        <dbReference type="ARBA" id="ARBA00022801"/>
    </source>
</evidence>
<dbReference type="RefSeq" id="WP_167636205.1">
    <property type="nucleotide sequence ID" value="NZ_JAATOP010000001.1"/>
</dbReference>
<reference evidence="5 6" key="1">
    <citation type="submission" date="2020-03" db="EMBL/GenBank/DDBJ databases">
        <title>Bacterial isolates of synthetic phycosphere.</title>
        <authorList>
            <person name="Fu H."/>
            <person name="Moran M.A."/>
        </authorList>
    </citation>
    <scope>NUCLEOTIDE SEQUENCE [LARGE SCALE GENOMIC DNA]</scope>
    <source>
        <strain evidence="5 6">HF1</strain>
    </source>
</reference>
<keyword evidence="1" id="KW-0547">Nucleotide-binding</keyword>
<dbReference type="Pfam" id="PF02682">
    <property type="entry name" value="CT_C_D"/>
    <property type="match status" value="1"/>
</dbReference>
<evidence type="ECO:0000313" key="5">
    <source>
        <dbReference type="EMBL" id="NIY71329.1"/>
    </source>
</evidence>
<dbReference type="Proteomes" id="UP000709466">
    <property type="component" value="Unassembled WGS sequence"/>
</dbReference>
<evidence type="ECO:0000259" key="4">
    <source>
        <dbReference type="SMART" id="SM00796"/>
    </source>
</evidence>
<dbReference type="GO" id="GO:0016787">
    <property type="term" value="F:hydrolase activity"/>
    <property type="evidence" value="ECO:0007669"/>
    <property type="project" value="UniProtKB-KW"/>
</dbReference>
<gene>
    <name evidence="5" type="ORF">HCZ30_02645</name>
</gene>
<feature type="domain" description="Carboxyltransferase" evidence="4">
    <location>
        <begin position="4"/>
        <end position="202"/>
    </location>
</feature>
<dbReference type="SUPFAM" id="SSF50891">
    <property type="entry name" value="Cyclophilin-like"/>
    <property type="match status" value="1"/>
</dbReference>
<dbReference type="SUPFAM" id="SSF160467">
    <property type="entry name" value="PH0987 N-terminal domain-like"/>
    <property type="match status" value="1"/>
</dbReference>
<name>A0ABX0VU82_9RHOB</name>
<protein>
    <submittedName>
        <fullName evidence="5">Allophanate hydrolase subunit 1</fullName>
    </submittedName>
</protein>